<protein>
    <recommendedName>
        <fullName evidence="6">Transmembrane protein 198</fullName>
    </recommendedName>
</protein>
<dbReference type="KEGG" id="spar:SPRG_12686"/>
<organism evidence="11 12">
    <name type="scientific">Saprolegnia parasitica (strain CBS 223.65)</name>
    <dbReference type="NCBI Taxonomy" id="695850"/>
    <lineage>
        <taxon>Eukaryota</taxon>
        <taxon>Sar</taxon>
        <taxon>Stramenopiles</taxon>
        <taxon>Oomycota</taxon>
        <taxon>Saprolegniomycetes</taxon>
        <taxon>Saprolegniales</taxon>
        <taxon>Saprolegniaceae</taxon>
        <taxon>Saprolegnia</taxon>
    </lineage>
</organism>
<evidence type="ECO:0000256" key="2">
    <source>
        <dbReference type="ARBA" id="ARBA00006244"/>
    </source>
</evidence>
<evidence type="ECO:0000256" key="9">
    <source>
        <dbReference type="SAM" id="SignalP"/>
    </source>
</evidence>
<comment type="subcellular location">
    <subcellularLocation>
        <location evidence="1">Membrane</location>
        <topology evidence="1">Multi-pass membrane protein</topology>
    </subcellularLocation>
</comment>
<evidence type="ECO:0000256" key="8">
    <source>
        <dbReference type="SAM" id="Phobius"/>
    </source>
</evidence>
<dbReference type="PANTHER" id="PTHR31247:SF5">
    <property type="entry name" value="DUF4203 DOMAIN-CONTAINING PROTEIN"/>
    <property type="match status" value="1"/>
</dbReference>
<dbReference type="OrthoDB" id="65256at2759"/>
<feature type="signal peptide" evidence="9">
    <location>
        <begin position="1"/>
        <end position="17"/>
    </location>
</feature>
<dbReference type="AlphaFoldDB" id="A0A067BZE5"/>
<accession>A0A067BZE5</accession>
<dbReference type="Proteomes" id="UP000030745">
    <property type="component" value="Unassembled WGS sequence"/>
</dbReference>
<feature type="transmembrane region" description="Helical" evidence="8">
    <location>
        <begin position="138"/>
        <end position="158"/>
    </location>
</feature>
<dbReference type="RefSeq" id="XP_012207127.1">
    <property type="nucleotide sequence ID" value="XM_012351737.1"/>
</dbReference>
<dbReference type="GeneID" id="24134627"/>
<feature type="transmembrane region" description="Helical" evidence="8">
    <location>
        <begin position="112"/>
        <end position="131"/>
    </location>
</feature>
<feature type="compositionally biased region" description="Basic residues" evidence="7">
    <location>
        <begin position="234"/>
        <end position="247"/>
    </location>
</feature>
<dbReference type="VEuPathDB" id="FungiDB:SPRG_12686"/>
<evidence type="ECO:0000313" key="11">
    <source>
        <dbReference type="EMBL" id="KDO22190.1"/>
    </source>
</evidence>
<dbReference type="EMBL" id="KK583273">
    <property type="protein sequence ID" value="KDO22190.1"/>
    <property type="molecule type" value="Genomic_DNA"/>
</dbReference>
<gene>
    <name evidence="11" type="ORF">SPRG_12686</name>
</gene>
<dbReference type="PANTHER" id="PTHR31247">
    <property type="entry name" value="TRANSMEMBRANE PROTEIN 198 FAMILY MEMBER"/>
    <property type="match status" value="1"/>
</dbReference>
<feature type="compositionally biased region" description="Basic and acidic residues" evidence="7">
    <location>
        <begin position="219"/>
        <end position="233"/>
    </location>
</feature>
<evidence type="ECO:0000256" key="6">
    <source>
        <dbReference type="ARBA" id="ARBA00049737"/>
    </source>
</evidence>
<keyword evidence="5 8" id="KW-0472">Membrane</keyword>
<keyword evidence="3 8" id="KW-0812">Transmembrane</keyword>
<feature type="region of interest" description="Disordered" evidence="7">
    <location>
        <begin position="219"/>
        <end position="298"/>
    </location>
</feature>
<evidence type="ECO:0000256" key="4">
    <source>
        <dbReference type="ARBA" id="ARBA00022989"/>
    </source>
</evidence>
<name>A0A067BZE5_SAPPC</name>
<dbReference type="GO" id="GO:0005886">
    <property type="term" value="C:plasma membrane"/>
    <property type="evidence" value="ECO:0007669"/>
    <property type="project" value="TreeGrafter"/>
</dbReference>
<feature type="chain" id="PRO_5001638044" description="Transmembrane protein 198" evidence="9">
    <location>
        <begin position="18"/>
        <end position="323"/>
    </location>
</feature>
<feature type="domain" description="TM7S3/TM198-like" evidence="10">
    <location>
        <begin position="72"/>
        <end position="204"/>
    </location>
</feature>
<feature type="compositionally biased region" description="Low complexity" evidence="7">
    <location>
        <begin position="248"/>
        <end position="258"/>
    </location>
</feature>
<evidence type="ECO:0000313" key="12">
    <source>
        <dbReference type="Proteomes" id="UP000030745"/>
    </source>
</evidence>
<evidence type="ECO:0000256" key="7">
    <source>
        <dbReference type="SAM" id="MobiDB-lite"/>
    </source>
</evidence>
<comment type="similarity">
    <text evidence="2">Belongs to the TMEM198 family.</text>
</comment>
<reference evidence="11 12" key="1">
    <citation type="journal article" date="2013" name="PLoS Genet.">
        <title>Distinctive expansion of potential virulence genes in the genome of the oomycete fish pathogen Saprolegnia parasitica.</title>
        <authorList>
            <person name="Jiang R.H."/>
            <person name="de Bruijn I."/>
            <person name="Haas B.J."/>
            <person name="Belmonte R."/>
            <person name="Lobach L."/>
            <person name="Christie J."/>
            <person name="van den Ackerveken G."/>
            <person name="Bottin A."/>
            <person name="Bulone V."/>
            <person name="Diaz-Moreno S.M."/>
            <person name="Dumas B."/>
            <person name="Fan L."/>
            <person name="Gaulin E."/>
            <person name="Govers F."/>
            <person name="Grenville-Briggs L.J."/>
            <person name="Horner N.R."/>
            <person name="Levin J.Z."/>
            <person name="Mammella M."/>
            <person name="Meijer H.J."/>
            <person name="Morris P."/>
            <person name="Nusbaum C."/>
            <person name="Oome S."/>
            <person name="Phillips A.J."/>
            <person name="van Rooyen D."/>
            <person name="Rzeszutek E."/>
            <person name="Saraiva M."/>
            <person name="Secombes C.J."/>
            <person name="Seidl M.F."/>
            <person name="Snel B."/>
            <person name="Stassen J.H."/>
            <person name="Sykes S."/>
            <person name="Tripathy S."/>
            <person name="van den Berg H."/>
            <person name="Vega-Arreguin J.C."/>
            <person name="Wawra S."/>
            <person name="Young S.K."/>
            <person name="Zeng Q."/>
            <person name="Dieguez-Uribeondo J."/>
            <person name="Russ C."/>
            <person name="Tyler B.M."/>
            <person name="van West P."/>
        </authorList>
    </citation>
    <scope>NUCLEOTIDE SEQUENCE [LARGE SCALE GENOMIC DNA]</scope>
    <source>
        <strain evidence="11 12">CBS 223.65</strain>
    </source>
</reference>
<evidence type="ECO:0000259" key="10">
    <source>
        <dbReference type="Pfam" id="PF13886"/>
    </source>
</evidence>
<sequence length="323" mass="35704">MRLYALTLGLLAHAVAADTTESAVTLVLSYVVRAVSLRSPAGPTPAPSPPDSSLDLLLNDHYSHIWGWSPCGVWNSRRALGNFVIGLCAGAAFAAIQHISFGYKYWPSNPNGALYISVASWALVFGALTVLGGKPLQIVSTSLAGAMMTVWGIGYFSGRYPSVCDLPRKQAFANGPWEYEIPSAWWGYLTATLVLWVAGIGIQFAVTAVEPVVVKKEDHHATHETTHHRELYAHHHLSPYRKSRSQRKSSSFSSSSSSDTQRHHGIEMTERRHHDDHKETKKHRTSSRDAGSSMPDGVPIVETHYVQVGTPHHQHDHRRHHNF</sequence>
<feature type="compositionally biased region" description="Basic and acidic residues" evidence="7">
    <location>
        <begin position="260"/>
        <end position="279"/>
    </location>
</feature>
<evidence type="ECO:0000256" key="3">
    <source>
        <dbReference type="ARBA" id="ARBA00022692"/>
    </source>
</evidence>
<feature type="transmembrane region" description="Helical" evidence="8">
    <location>
        <begin position="185"/>
        <end position="206"/>
    </location>
</feature>
<evidence type="ECO:0000256" key="1">
    <source>
        <dbReference type="ARBA" id="ARBA00004141"/>
    </source>
</evidence>
<dbReference type="InterPro" id="IPR025256">
    <property type="entry name" value="TM7S3/TM198-like_dom"/>
</dbReference>
<dbReference type="Pfam" id="PF13886">
    <property type="entry name" value="TM7S3_TM198"/>
    <property type="match status" value="1"/>
</dbReference>
<evidence type="ECO:0000256" key="5">
    <source>
        <dbReference type="ARBA" id="ARBA00023136"/>
    </source>
</evidence>
<proteinExistence type="inferred from homology"/>
<keyword evidence="12" id="KW-1185">Reference proteome</keyword>
<dbReference type="OMA" id="PIVETHY"/>
<keyword evidence="4 8" id="KW-1133">Transmembrane helix</keyword>
<dbReference type="InterPro" id="IPR040236">
    <property type="entry name" value="TMEM198"/>
</dbReference>
<keyword evidence="9" id="KW-0732">Signal</keyword>